<dbReference type="AlphaFoldDB" id="A0A1H3A939"/>
<dbReference type="Proteomes" id="UP000183400">
    <property type="component" value="Unassembled WGS sequence"/>
</dbReference>
<proteinExistence type="predicted"/>
<dbReference type="Pfam" id="PF11162">
    <property type="entry name" value="DUF2946"/>
    <property type="match status" value="1"/>
</dbReference>
<dbReference type="InterPro" id="IPR021333">
    <property type="entry name" value="DUF2946"/>
</dbReference>
<evidence type="ECO:0000313" key="1">
    <source>
        <dbReference type="EMBL" id="SDX26133.1"/>
    </source>
</evidence>
<name>A0A1H3A939_9RHOB</name>
<accession>A0A1H3A939</accession>
<sequence>MPALVPLHNLSARAFRAATGLAGIVLLLLQTLGPALASPGQSVWMEICSEAGAVWVEVDLEDETSDPTAPCPKCADCALCALTIAAPVPDLPQLTRAGIVQFVRCEFSESFELYNSNRLWPETRGPPLATHKESERALRASMAPTQVIGGAPWS</sequence>
<dbReference type="OrthoDB" id="7857843at2"/>
<dbReference type="RefSeq" id="WP_074737217.1">
    <property type="nucleotide sequence ID" value="NZ_FNNP01000004.1"/>
</dbReference>
<protein>
    <recommendedName>
        <fullName evidence="3">DUF2946 domain-containing protein</fullName>
    </recommendedName>
</protein>
<evidence type="ECO:0000313" key="2">
    <source>
        <dbReference type="Proteomes" id="UP000183400"/>
    </source>
</evidence>
<gene>
    <name evidence="1" type="ORF">SAMN05444358_10489</name>
</gene>
<dbReference type="STRING" id="985054.SAMN05444358_10489"/>
<keyword evidence="2" id="KW-1185">Reference proteome</keyword>
<reference evidence="2" key="1">
    <citation type="submission" date="2016-10" db="EMBL/GenBank/DDBJ databases">
        <authorList>
            <person name="Varghese N."/>
            <person name="Submissions S."/>
        </authorList>
    </citation>
    <scope>NUCLEOTIDE SEQUENCE [LARGE SCALE GENOMIC DNA]</scope>
    <source>
        <strain evidence="2">DSM 27839</strain>
    </source>
</reference>
<organism evidence="1 2">
    <name type="scientific">Ruegeria halocynthiae</name>
    <dbReference type="NCBI Taxonomy" id="985054"/>
    <lineage>
        <taxon>Bacteria</taxon>
        <taxon>Pseudomonadati</taxon>
        <taxon>Pseudomonadota</taxon>
        <taxon>Alphaproteobacteria</taxon>
        <taxon>Rhodobacterales</taxon>
        <taxon>Roseobacteraceae</taxon>
        <taxon>Ruegeria</taxon>
    </lineage>
</organism>
<evidence type="ECO:0008006" key="3">
    <source>
        <dbReference type="Google" id="ProtNLM"/>
    </source>
</evidence>
<dbReference type="EMBL" id="FNNP01000004">
    <property type="protein sequence ID" value="SDX26133.1"/>
    <property type="molecule type" value="Genomic_DNA"/>
</dbReference>